<dbReference type="RefSeq" id="WP_394384328.1">
    <property type="nucleotide sequence ID" value="NZ_JBIGIB010000003.1"/>
</dbReference>
<gene>
    <name evidence="3" type="ORF">ACG01O_10725</name>
</gene>
<dbReference type="SUPFAM" id="SSF56645">
    <property type="entry name" value="Acyl-CoA dehydrogenase NM domain-like"/>
    <property type="match status" value="1"/>
</dbReference>
<evidence type="ECO:0000313" key="3">
    <source>
        <dbReference type="EMBL" id="MFG6467080.1"/>
    </source>
</evidence>
<keyword evidence="4" id="KW-1185">Reference proteome</keyword>
<dbReference type="PIRSF" id="PIRSF016578">
    <property type="entry name" value="HsaA"/>
    <property type="match status" value="1"/>
</dbReference>
<dbReference type="Gene3D" id="2.40.110.10">
    <property type="entry name" value="Butyryl-CoA Dehydrogenase, subunit A, domain 2"/>
    <property type="match status" value="1"/>
</dbReference>
<dbReference type="InterPro" id="IPR036250">
    <property type="entry name" value="AcylCo_DH-like_C"/>
</dbReference>
<accession>A0ABW7GYM2</accession>
<evidence type="ECO:0000313" key="4">
    <source>
        <dbReference type="Proteomes" id="UP001606303"/>
    </source>
</evidence>
<reference evidence="3 4" key="1">
    <citation type="submission" date="2024-08" db="EMBL/GenBank/DDBJ databases">
        <authorList>
            <person name="Lu H."/>
        </authorList>
    </citation>
    <scope>NUCLEOTIDE SEQUENCE [LARGE SCALE GENOMIC DNA]</scope>
    <source>
        <strain evidence="3 4">BYS87W</strain>
    </source>
</reference>
<proteinExistence type="predicted"/>
<protein>
    <submittedName>
        <fullName evidence="3">Acyl-CoA dehydrogenase</fullName>
    </submittedName>
</protein>
<feature type="domain" description="Acyl-CoA dehydrogenase C-terminal" evidence="2">
    <location>
        <begin position="247"/>
        <end position="377"/>
    </location>
</feature>
<keyword evidence="1" id="KW-0560">Oxidoreductase</keyword>
<dbReference type="EMBL" id="JBIGIB010000003">
    <property type="protein sequence ID" value="MFG6467080.1"/>
    <property type="molecule type" value="Genomic_DNA"/>
</dbReference>
<dbReference type="InterPro" id="IPR009100">
    <property type="entry name" value="AcylCoA_DH/oxidase_NM_dom_sf"/>
</dbReference>
<dbReference type="Gene3D" id="1.20.140.10">
    <property type="entry name" value="Butyryl-CoA Dehydrogenase, subunit A, domain 3"/>
    <property type="match status" value="1"/>
</dbReference>
<dbReference type="Gene3D" id="1.10.540.10">
    <property type="entry name" value="Acyl-CoA dehydrogenase/oxidase, N-terminal domain"/>
    <property type="match status" value="1"/>
</dbReference>
<dbReference type="Pfam" id="PF08028">
    <property type="entry name" value="Acyl-CoA_dh_2"/>
    <property type="match status" value="1"/>
</dbReference>
<name>A0ABW7GYM2_9BURK</name>
<sequence>MSAAFTAALTAADADFHARRLAGVDLGLLSRHAAAADAAGRLHPEVLALFHTQRWLTLLAPAAVGGGEWPLPDVVRLEEAVAQADGSAGWMLTLCAGAAWFAGFWPEALAQRVLATPGVCLGGSGAATGTAQPLGEADGDRNGEGNVWRLQGHWGHATGAPWATHFTFNAVLPEGCEPRVRAFVVPAAAVQVHDTWQCMGLRASRSDAFSLAGATVPAEHAFDIAVGAATAPGPLWRFPFGAFAAVTLAANVLGMARAFLAEAEPVVQRRLQQRNAAGAPGVPGVWEAAWAQAVAGLQAARDAFYAALDAAWQQAAAGHPVAAEDAQRLEALSHALARAAREAVDGVYPACGLHAADPRTALNRHWRDLHTATQHALWLR</sequence>
<organism evidence="3 4">
    <name type="scientific">Pelomonas baiyunensis</name>
    <dbReference type="NCBI Taxonomy" id="3299026"/>
    <lineage>
        <taxon>Bacteria</taxon>
        <taxon>Pseudomonadati</taxon>
        <taxon>Pseudomonadota</taxon>
        <taxon>Betaproteobacteria</taxon>
        <taxon>Burkholderiales</taxon>
        <taxon>Sphaerotilaceae</taxon>
        <taxon>Roseateles</taxon>
    </lineage>
</organism>
<dbReference type="InterPro" id="IPR046373">
    <property type="entry name" value="Acyl-CoA_Oxase/DH_mid-dom_sf"/>
</dbReference>
<dbReference type="Proteomes" id="UP001606303">
    <property type="component" value="Unassembled WGS sequence"/>
</dbReference>
<dbReference type="SUPFAM" id="SSF47203">
    <property type="entry name" value="Acyl-CoA dehydrogenase C-terminal domain-like"/>
    <property type="match status" value="1"/>
</dbReference>
<evidence type="ECO:0000256" key="1">
    <source>
        <dbReference type="ARBA" id="ARBA00023002"/>
    </source>
</evidence>
<dbReference type="InterPro" id="IPR037069">
    <property type="entry name" value="AcylCoA_DH/ox_N_sf"/>
</dbReference>
<dbReference type="InterPro" id="IPR013107">
    <property type="entry name" value="Acyl-CoA_DH_C"/>
</dbReference>
<comment type="caution">
    <text evidence="3">The sequence shown here is derived from an EMBL/GenBank/DDBJ whole genome shotgun (WGS) entry which is preliminary data.</text>
</comment>
<evidence type="ECO:0000259" key="2">
    <source>
        <dbReference type="Pfam" id="PF08028"/>
    </source>
</evidence>